<proteinExistence type="inferred from homology"/>
<dbReference type="SUPFAM" id="SSF52374">
    <property type="entry name" value="Nucleotidylyl transferase"/>
    <property type="match status" value="1"/>
</dbReference>
<feature type="binding site" evidence="8">
    <location>
        <begin position="150"/>
        <end position="153"/>
    </location>
    <ligand>
        <name>ATP</name>
        <dbReference type="ChEBI" id="CHEBI:30616"/>
    </ligand>
</feature>
<dbReference type="InterPro" id="IPR003721">
    <property type="entry name" value="Pantoate_ligase"/>
</dbReference>
<dbReference type="InterPro" id="IPR014729">
    <property type="entry name" value="Rossmann-like_a/b/a_fold"/>
</dbReference>
<dbReference type="PANTHER" id="PTHR21299">
    <property type="entry name" value="CYTIDYLATE KINASE/PANTOATE-BETA-ALANINE LIGASE"/>
    <property type="match status" value="1"/>
</dbReference>
<evidence type="ECO:0000256" key="5">
    <source>
        <dbReference type="ARBA" id="ARBA00022741"/>
    </source>
</evidence>
<comment type="catalytic activity">
    <reaction evidence="7 8">
        <text>(R)-pantoate + beta-alanine + ATP = (R)-pantothenate + AMP + diphosphate + H(+)</text>
        <dbReference type="Rhea" id="RHEA:10912"/>
        <dbReference type="ChEBI" id="CHEBI:15378"/>
        <dbReference type="ChEBI" id="CHEBI:15980"/>
        <dbReference type="ChEBI" id="CHEBI:29032"/>
        <dbReference type="ChEBI" id="CHEBI:30616"/>
        <dbReference type="ChEBI" id="CHEBI:33019"/>
        <dbReference type="ChEBI" id="CHEBI:57966"/>
        <dbReference type="ChEBI" id="CHEBI:456215"/>
        <dbReference type="EC" id="6.3.2.1"/>
    </reaction>
</comment>
<dbReference type="EMBL" id="BAABJW010000001">
    <property type="protein sequence ID" value="GAA4803691.1"/>
    <property type="molecule type" value="Genomic_DNA"/>
</dbReference>
<comment type="miscellaneous">
    <text evidence="8">The reaction proceeds by a bi uni uni bi ping pong mechanism.</text>
</comment>
<comment type="caution">
    <text evidence="9">The sequence shown here is derived from an EMBL/GenBank/DDBJ whole genome shotgun (WGS) entry which is preliminary data.</text>
</comment>
<keyword evidence="8" id="KW-0963">Cytoplasm</keyword>
<comment type="subunit">
    <text evidence="8">Homodimer.</text>
</comment>
<evidence type="ECO:0000313" key="10">
    <source>
        <dbReference type="Proteomes" id="UP001501433"/>
    </source>
</evidence>
<dbReference type="InterPro" id="IPR004821">
    <property type="entry name" value="Cyt_trans-like"/>
</dbReference>
<dbReference type="InterPro" id="IPR042176">
    <property type="entry name" value="Pantoate_ligase_C"/>
</dbReference>
<sequence>MEVYSKKQQIISAINALRHKNQTLGLVPTMGALHRGHLQLVKKALENNNMVVVSIFVNPTQFDNKEDLEKYPRTLEKDVALLKTVNKTNILVYAPTVDDMYDGLTVSQKFDFDGLEFEMEGKFRNGHFDGVGTIVKRFFEIIKPNNAYFGEKDFQQLAIIKKLVEKHNIPVNIVGCKIHREVNGLAMSSRNTRLKPEHKAEAPFIYKTLKTAKQHFGIKSANKVTEWVEKRFAKNDLLQLEYFIIADAKTLKPIKRKSNKKTYRAFIAVYADDIRLIDNIALN</sequence>
<protein>
    <recommendedName>
        <fullName evidence="8">Pantothenate synthetase</fullName>
        <shortName evidence="8">PS</shortName>
        <ecNumber evidence="8">6.3.2.1</ecNumber>
    </recommendedName>
    <alternativeName>
        <fullName evidence="8">Pantoate--beta-alanine ligase</fullName>
    </alternativeName>
    <alternativeName>
        <fullName evidence="8">Pantoate-activating enzyme</fullName>
    </alternativeName>
</protein>
<accession>A0ABP9C520</accession>
<dbReference type="Gene3D" id="3.40.50.620">
    <property type="entry name" value="HUPs"/>
    <property type="match status" value="1"/>
</dbReference>
<dbReference type="EC" id="6.3.2.1" evidence="8"/>
<keyword evidence="10" id="KW-1185">Reference proteome</keyword>
<dbReference type="GO" id="GO:0016874">
    <property type="term" value="F:ligase activity"/>
    <property type="evidence" value="ECO:0007669"/>
    <property type="project" value="UniProtKB-KW"/>
</dbReference>
<feature type="binding site" evidence="8">
    <location>
        <begin position="187"/>
        <end position="190"/>
    </location>
    <ligand>
        <name>ATP</name>
        <dbReference type="ChEBI" id="CHEBI:30616"/>
    </ligand>
</feature>
<keyword evidence="6 8" id="KW-0067">ATP-binding</keyword>
<dbReference type="HAMAP" id="MF_00158">
    <property type="entry name" value="PanC"/>
    <property type="match status" value="1"/>
</dbReference>
<comment type="pathway">
    <text evidence="1 8">Cofactor biosynthesis; (R)-pantothenate biosynthesis; (R)-pantothenate from (R)-pantoate and beta-alanine: step 1/1.</text>
</comment>
<dbReference type="Gene3D" id="3.30.1300.10">
    <property type="entry name" value="Pantoate-beta-alanine ligase, C-terminal domain"/>
    <property type="match status" value="1"/>
</dbReference>
<keyword evidence="5 8" id="KW-0547">Nucleotide-binding</keyword>
<evidence type="ECO:0000256" key="3">
    <source>
        <dbReference type="ARBA" id="ARBA00022598"/>
    </source>
</evidence>
<dbReference type="Proteomes" id="UP001501433">
    <property type="component" value="Unassembled WGS sequence"/>
</dbReference>
<feature type="binding site" evidence="8">
    <location>
        <position position="61"/>
    </location>
    <ligand>
        <name>(R)-pantoate</name>
        <dbReference type="ChEBI" id="CHEBI:15980"/>
    </ligand>
</feature>
<evidence type="ECO:0000256" key="2">
    <source>
        <dbReference type="ARBA" id="ARBA00009256"/>
    </source>
</evidence>
<reference evidence="10" key="1">
    <citation type="journal article" date="2019" name="Int. J. Syst. Evol. Microbiol.">
        <title>The Global Catalogue of Microorganisms (GCM) 10K type strain sequencing project: providing services to taxonomists for standard genome sequencing and annotation.</title>
        <authorList>
            <consortium name="The Broad Institute Genomics Platform"/>
            <consortium name="The Broad Institute Genome Sequencing Center for Infectious Disease"/>
            <person name="Wu L."/>
            <person name="Ma J."/>
        </authorList>
    </citation>
    <scope>NUCLEOTIDE SEQUENCE [LARGE SCALE GENOMIC DNA]</scope>
    <source>
        <strain evidence="10">JCM 18325</strain>
    </source>
</reference>
<keyword evidence="3 8" id="KW-0436">Ligase</keyword>
<comment type="caution">
    <text evidence="8">Lacks conserved residue(s) required for the propagation of feature annotation.</text>
</comment>
<organism evidence="9 10">
    <name type="scientific">Litoribaculum gwangyangense</name>
    <dbReference type="NCBI Taxonomy" id="1130722"/>
    <lineage>
        <taxon>Bacteria</taxon>
        <taxon>Pseudomonadati</taxon>
        <taxon>Bacteroidota</taxon>
        <taxon>Flavobacteriia</taxon>
        <taxon>Flavobacteriales</taxon>
        <taxon>Flavobacteriaceae</taxon>
        <taxon>Litoribaculum</taxon>
    </lineage>
</organism>
<dbReference type="NCBIfam" id="TIGR00125">
    <property type="entry name" value="cyt_tran_rel"/>
    <property type="match status" value="1"/>
</dbReference>
<evidence type="ECO:0000313" key="9">
    <source>
        <dbReference type="EMBL" id="GAA4803691.1"/>
    </source>
</evidence>
<dbReference type="PANTHER" id="PTHR21299:SF1">
    <property type="entry name" value="PANTOATE--BETA-ALANINE LIGASE"/>
    <property type="match status" value="1"/>
</dbReference>
<dbReference type="RefSeq" id="WP_345275577.1">
    <property type="nucleotide sequence ID" value="NZ_BAABJW010000001.1"/>
</dbReference>
<comment type="similarity">
    <text evidence="2 8">Belongs to the pantothenate synthetase family.</text>
</comment>
<evidence type="ECO:0000256" key="8">
    <source>
        <dbReference type="HAMAP-Rule" id="MF_00158"/>
    </source>
</evidence>
<evidence type="ECO:0000256" key="7">
    <source>
        <dbReference type="ARBA" id="ARBA00048258"/>
    </source>
</evidence>
<name>A0ABP9C520_9FLAO</name>
<gene>
    <name evidence="8 9" type="primary">panC</name>
    <name evidence="9" type="ORF">GCM10023330_07340</name>
</gene>
<evidence type="ECO:0000256" key="6">
    <source>
        <dbReference type="ARBA" id="ARBA00022840"/>
    </source>
</evidence>
<feature type="active site" description="Proton donor" evidence="8">
    <location>
        <position position="37"/>
    </location>
</feature>
<evidence type="ECO:0000256" key="1">
    <source>
        <dbReference type="ARBA" id="ARBA00004990"/>
    </source>
</evidence>
<feature type="binding site" evidence="8">
    <location>
        <begin position="30"/>
        <end position="37"/>
    </location>
    <ligand>
        <name>ATP</name>
        <dbReference type="ChEBI" id="CHEBI:30616"/>
    </ligand>
</feature>
<comment type="function">
    <text evidence="8">Catalyzes the condensation of pantoate with beta-alanine in an ATP-dependent reaction via a pantoyl-adenylate intermediate.</text>
</comment>
<dbReference type="Pfam" id="PF02569">
    <property type="entry name" value="Pantoate_ligase"/>
    <property type="match status" value="1"/>
</dbReference>
<dbReference type="NCBIfam" id="TIGR00018">
    <property type="entry name" value="panC"/>
    <property type="match status" value="1"/>
</dbReference>
<evidence type="ECO:0000256" key="4">
    <source>
        <dbReference type="ARBA" id="ARBA00022655"/>
    </source>
</evidence>
<feature type="binding site" evidence="8">
    <location>
        <position position="156"/>
    </location>
    <ligand>
        <name>(R)-pantoate</name>
        <dbReference type="ChEBI" id="CHEBI:15980"/>
    </ligand>
</feature>
<feature type="binding site" evidence="8">
    <location>
        <position position="61"/>
    </location>
    <ligand>
        <name>beta-alanine</name>
        <dbReference type="ChEBI" id="CHEBI:57966"/>
    </ligand>
</feature>
<keyword evidence="4 8" id="KW-0566">Pantothenate biosynthesis</keyword>
<comment type="subcellular location">
    <subcellularLocation>
        <location evidence="8">Cytoplasm</location>
    </subcellularLocation>
</comment>